<dbReference type="InterPro" id="IPR029033">
    <property type="entry name" value="His_PPase_superfam"/>
</dbReference>
<reference evidence="4 5" key="1">
    <citation type="submission" date="2023-01" db="EMBL/GenBank/DDBJ databases">
        <title>Analysis of 21 Apiospora genomes using comparative genomics revels a genus with tremendous synthesis potential of carbohydrate active enzymes and secondary metabolites.</title>
        <authorList>
            <person name="Sorensen T."/>
        </authorList>
    </citation>
    <scope>NUCLEOTIDE SEQUENCE [LARGE SCALE GENOMIC DNA]</scope>
    <source>
        <strain evidence="4 5">CBS 83171</strain>
    </source>
</reference>
<dbReference type="SUPFAM" id="SSF53254">
    <property type="entry name" value="Phosphoglycerate mutase-like"/>
    <property type="match status" value="1"/>
</dbReference>
<dbReference type="CDD" id="cd07067">
    <property type="entry name" value="HP_PGM_like"/>
    <property type="match status" value="1"/>
</dbReference>
<keyword evidence="2" id="KW-0413">Isomerase</keyword>
<dbReference type="PROSITE" id="PS00175">
    <property type="entry name" value="PG_MUTASE"/>
    <property type="match status" value="1"/>
</dbReference>
<dbReference type="PANTHER" id="PTHR48100">
    <property type="entry name" value="BROAD-SPECIFICITY PHOSPHATASE YOR283W-RELATED"/>
    <property type="match status" value="1"/>
</dbReference>
<dbReference type="InterPro" id="IPR050275">
    <property type="entry name" value="PGM_Phosphatase"/>
</dbReference>
<feature type="region of interest" description="Disordered" evidence="3">
    <location>
        <begin position="220"/>
        <end position="276"/>
    </location>
</feature>
<keyword evidence="5" id="KW-1185">Reference proteome</keyword>
<comment type="caution">
    <text evidence="4">The sequence shown here is derived from an EMBL/GenBank/DDBJ whole genome shotgun (WGS) entry which is preliminary data.</text>
</comment>
<feature type="compositionally biased region" description="Basic residues" evidence="3">
    <location>
        <begin position="267"/>
        <end position="276"/>
    </location>
</feature>
<feature type="compositionally biased region" description="Basic and acidic residues" evidence="3">
    <location>
        <begin position="254"/>
        <end position="266"/>
    </location>
</feature>
<evidence type="ECO:0000256" key="2">
    <source>
        <dbReference type="ARBA" id="ARBA00023235"/>
    </source>
</evidence>
<dbReference type="SMART" id="SM00855">
    <property type="entry name" value="PGAM"/>
    <property type="match status" value="1"/>
</dbReference>
<evidence type="ECO:0000313" key="4">
    <source>
        <dbReference type="EMBL" id="KAK8054130.1"/>
    </source>
</evidence>
<dbReference type="Proteomes" id="UP001446871">
    <property type="component" value="Unassembled WGS sequence"/>
</dbReference>
<proteinExistence type="predicted"/>
<dbReference type="Pfam" id="PF00300">
    <property type="entry name" value="His_Phos_1"/>
    <property type="match status" value="1"/>
</dbReference>
<accession>A0ABR1U5G1</accession>
<dbReference type="InterPro" id="IPR013078">
    <property type="entry name" value="His_Pase_superF_clade-1"/>
</dbReference>
<sequence length="395" mass="45116">MPATIWLIRHGQAFHNALQDWTLRDPELTEKGQKQAEGFNHANAHIMSGKVAAIFASPSIRTIQTAYLCFYNSVKQGKVISLNPDLMECTPEPPGDCNIPRTQNELLDIFGTNISVASIGTQDYMDRGPASPFREEPEAWRARAARARETLFRYANTLPDDAIIGVVSHYHLLDYLVGGGAGEPARRHWENCEMRSYRFQFDPYSVEREYHLVSSNPFVHSRSHLPSPPPDCPTMSSPLPEGGPSNLRSILTRVHGEDGKGDDPRSRKCKAPRPKKAVTFDENLQLQVEWTDLVRREFTVPANLSPEFQYNLDRLNDMALLRARQLRRYASIYPNHGFPDKMLEQAEVLQPEAWWAASAHEELWPKEWHPDQTDMTRYMARFCMGWRELFPNAGV</sequence>
<evidence type="ECO:0000313" key="5">
    <source>
        <dbReference type="Proteomes" id="UP001446871"/>
    </source>
</evidence>
<dbReference type="Gene3D" id="3.40.50.1240">
    <property type="entry name" value="Phosphoglycerate mutase-like"/>
    <property type="match status" value="1"/>
</dbReference>
<dbReference type="PANTHER" id="PTHR48100:SF1">
    <property type="entry name" value="HISTIDINE PHOSPHATASE FAMILY PROTEIN-RELATED"/>
    <property type="match status" value="1"/>
</dbReference>
<organism evidence="4 5">
    <name type="scientific">Apiospora saccharicola</name>
    <dbReference type="NCBI Taxonomy" id="335842"/>
    <lineage>
        <taxon>Eukaryota</taxon>
        <taxon>Fungi</taxon>
        <taxon>Dikarya</taxon>
        <taxon>Ascomycota</taxon>
        <taxon>Pezizomycotina</taxon>
        <taxon>Sordariomycetes</taxon>
        <taxon>Xylariomycetidae</taxon>
        <taxon>Amphisphaeriales</taxon>
        <taxon>Apiosporaceae</taxon>
        <taxon>Apiospora</taxon>
    </lineage>
</organism>
<gene>
    <name evidence="4" type="ORF">PG996_013431</name>
</gene>
<evidence type="ECO:0008006" key="6">
    <source>
        <dbReference type="Google" id="ProtNLM"/>
    </source>
</evidence>
<protein>
    <recommendedName>
        <fullName evidence="6">Phosphoglycerate mutase family protein</fullName>
    </recommendedName>
</protein>
<dbReference type="InterPro" id="IPR001345">
    <property type="entry name" value="PG/BPGM_mutase_AS"/>
</dbReference>
<dbReference type="EMBL" id="JAQQWM010000008">
    <property type="protein sequence ID" value="KAK8054130.1"/>
    <property type="molecule type" value="Genomic_DNA"/>
</dbReference>
<evidence type="ECO:0000256" key="1">
    <source>
        <dbReference type="ARBA" id="ARBA00023152"/>
    </source>
</evidence>
<evidence type="ECO:0000256" key="3">
    <source>
        <dbReference type="SAM" id="MobiDB-lite"/>
    </source>
</evidence>
<name>A0ABR1U5G1_9PEZI</name>
<keyword evidence="1" id="KW-0324">Glycolysis</keyword>